<keyword evidence="1" id="KW-0418">Kinase</keyword>
<protein>
    <submittedName>
        <fullName evidence="1">Putative GTP pyrophosphokinase</fullName>
    </submittedName>
</protein>
<name>A0A4V3E9D0_9FLAO</name>
<keyword evidence="2" id="KW-1185">Reference proteome</keyword>
<dbReference type="OrthoDB" id="1445232at2"/>
<evidence type="ECO:0000313" key="1">
    <source>
        <dbReference type="EMBL" id="TDS65291.1"/>
    </source>
</evidence>
<dbReference type="RefSeq" id="WP_133711516.1">
    <property type="nucleotide sequence ID" value="NZ_SOAG01000002.1"/>
</dbReference>
<accession>A0A4V3E9D0</accession>
<dbReference type="EMBL" id="SOAG01000002">
    <property type="protein sequence ID" value="TDS65291.1"/>
    <property type="molecule type" value="Genomic_DNA"/>
</dbReference>
<comment type="caution">
    <text evidence="1">The sequence shown here is derived from an EMBL/GenBank/DDBJ whole genome shotgun (WGS) entry which is preliminary data.</text>
</comment>
<dbReference type="GO" id="GO:0016301">
    <property type="term" value="F:kinase activity"/>
    <property type="evidence" value="ECO:0007669"/>
    <property type="project" value="UniProtKB-KW"/>
</dbReference>
<organism evidence="1 2">
    <name type="scientific">Myroides indicus</name>
    <dbReference type="NCBI Taxonomy" id="1323422"/>
    <lineage>
        <taxon>Bacteria</taxon>
        <taxon>Pseudomonadati</taxon>
        <taxon>Bacteroidota</taxon>
        <taxon>Flavobacteriia</taxon>
        <taxon>Flavobacteriales</taxon>
        <taxon>Flavobacteriaceae</taxon>
        <taxon>Myroides</taxon>
    </lineage>
</organism>
<proteinExistence type="predicted"/>
<dbReference type="AlphaFoldDB" id="A0A4V3E9D0"/>
<evidence type="ECO:0000313" key="2">
    <source>
        <dbReference type="Proteomes" id="UP000295215"/>
    </source>
</evidence>
<sequence>MQRKNYIARVLLLVAFMFTIVFQFTHSYSHILSSVLYENEHSTHAHFNEKREDTGKTLEWKEKHSPIEKCFACNFILNPCLSVDIEQIVFYNYETIRKVQDAISERFIPLSHIYYSLRAPPFTV</sequence>
<reference evidence="1 2" key="1">
    <citation type="submission" date="2019-03" db="EMBL/GenBank/DDBJ databases">
        <title>Genomic Encyclopedia of Archaeal and Bacterial Type Strains, Phase II (KMG-II): from individual species to whole genera.</title>
        <authorList>
            <person name="Goeker M."/>
        </authorList>
    </citation>
    <scope>NUCLEOTIDE SEQUENCE [LARGE SCALE GENOMIC DNA]</scope>
    <source>
        <strain evidence="1 2">DSM 28213</strain>
    </source>
</reference>
<gene>
    <name evidence="1" type="ORF">C8P70_10273</name>
</gene>
<keyword evidence="1" id="KW-0808">Transferase</keyword>
<dbReference type="Proteomes" id="UP000295215">
    <property type="component" value="Unassembled WGS sequence"/>
</dbReference>